<feature type="region of interest" description="Disordered" evidence="1">
    <location>
        <begin position="696"/>
        <end position="715"/>
    </location>
</feature>
<evidence type="ECO:0000313" key="3">
    <source>
        <dbReference type="Proteomes" id="UP000024635"/>
    </source>
</evidence>
<organism evidence="2 3">
    <name type="scientific">Ancylostoma ceylanicum</name>
    <dbReference type="NCBI Taxonomy" id="53326"/>
    <lineage>
        <taxon>Eukaryota</taxon>
        <taxon>Metazoa</taxon>
        <taxon>Ecdysozoa</taxon>
        <taxon>Nematoda</taxon>
        <taxon>Chromadorea</taxon>
        <taxon>Rhabditida</taxon>
        <taxon>Rhabditina</taxon>
        <taxon>Rhabditomorpha</taxon>
        <taxon>Strongyloidea</taxon>
        <taxon>Ancylostomatidae</taxon>
        <taxon>Ancylostomatinae</taxon>
        <taxon>Ancylostoma</taxon>
    </lineage>
</organism>
<feature type="region of interest" description="Disordered" evidence="1">
    <location>
        <begin position="464"/>
        <end position="497"/>
    </location>
</feature>
<feature type="compositionally biased region" description="Basic and acidic residues" evidence="1">
    <location>
        <begin position="1115"/>
        <end position="1127"/>
    </location>
</feature>
<gene>
    <name evidence="2" type="primary">Acey_s0687.g1530</name>
    <name evidence="2" type="synonym">Acey-W03A5.1</name>
    <name evidence="2" type="ORF">Y032_0687g1530</name>
</gene>
<comment type="caution">
    <text evidence="2">The sequence shown here is derived from an EMBL/GenBank/DDBJ whole genome shotgun (WGS) entry which is preliminary data.</text>
</comment>
<feature type="region of interest" description="Disordered" evidence="1">
    <location>
        <begin position="1167"/>
        <end position="1187"/>
    </location>
</feature>
<feature type="compositionally biased region" description="Polar residues" evidence="1">
    <location>
        <begin position="896"/>
        <end position="913"/>
    </location>
</feature>
<dbReference type="AlphaFoldDB" id="A0A016WGF4"/>
<proteinExistence type="predicted"/>
<feature type="region of interest" description="Disordered" evidence="1">
    <location>
        <begin position="242"/>
        <end position="297"/>
    </location>
</feature>
<feature type="compositionally biased region" description="Polar residues" evidence="1">
    <location>
        <begin position="932"/>
        <end position="943"/>
    </location>
</feature>
<dbReference type="Proteomes" id="UP000024635">
    <property type="component" value="Unassembled WGS sequence"/>
</dbReference>
<dbReference type="OrthoDB" id="5871208at2759"/>
<dbReference type="EMBL" id="JARK01000287">
    <property type="protein sequence ID" value="EYC38904.1"/>
    <property type="molecule type" value="Genomic_DNA"/>
</dbReference>
<feature type="compositionally biased region" description="Polar residues" evidence="1">
    <location>
        <begin position="1037"/>
        <end position="1047"/>
    </location>
</feature>
<feature type="compositionally biased region" description="Basic and acidic residues" evidence="1">
    <location>
        <begin position="242"/>
        <end position="256"/>
    </location>
</feature>
<feature type="region of interest" description="Disordered" evidence="1">
    <location>
        <begin position="896"/>
        <end position="1129"/>
    </location>
</feature>
<reference evidence="3" key="1">
    <citation type="journal article" date="2015" name="Nat. Genet.">
        <title>The genome and transcriptome of the zoonotic hookworm Ancylostoma ceylanicum identify infection-specific gene families.</title>
        <authorList>
            <person name="Schwarz E.M."/>
            <person name="Hu Y."/>
            <person name="Antoshechkin I."/>
            <person name="Miller M.M."/>
            <person name="Sternberg P.W."/>
            <person name="Aroian R.V."/>
        </authorList>
    </citation>
    <scope>NUCLEOTIDE SEQUENCE</scope>
    <source>
        <strain evidence="3">HY135</strain>
    </source>
</reference>
<sequence length="1248" mass="139969">APEDVCETSNPTLENSTERIRKILLSLGFDLDGRLLPDDVIFTEPDQAAAFTPMVVCEKPVEIECICLWDFFSGDTCLDVNCWAGTELNVIAEEYQVRALSAKNYIRLPLRWSLVRKPGDCSESTLGLIPSCWLVSKKFLQENRALFSPPLWYLGICDIEFAYRYLMNDRSAQRPGVFVIFSPVFLNPDPNDYRPFFIMLLSEKLDVSTKTRQQVIEKERHDVAEFCASEFYARELEVVKKEQAKTDQNQKDTPTKRKERRKRSRMPVSHPDEDPRHSKLDPRRSKPSDGVHTSNNIVEDKEKELDGIAQMAASPFVPKMLTITRSISGHYELFGNRYNTLYDLVYHLSTSDSELPHRLVYDTLSMPASHPFCCVPPPFEQPYRDPRANLMHCEQWAARHFDQAILPSLMNLPFQHVCRTVVDPFKQAHAKIPTMLGIGEKGKRRLLLSSPTIHKEMTGYIEKFERPIRKEKTREKETKGEDKRRKKSRLKSLEPSSNCPKDEFCIVANQSVEVDQKDLNVDRMRALGKGAFGAVYAGEFKDSNLPLCRADDSKSGALSIRPYVSTNVVLLKAMMRESGLLRIHRVDVRVHRVACAGPPQKTMVLRVHHGMLLQGQVFIPLTVLKDPVLKPWGPYPLIANEKDPVLIVTLPTLEYQVVFPDVVVEYQSVRQDPSSLDCETHEYLMSLVEAGDTQKLVGQRRSHGSQPAHSRTAPPKWSVDCTLDYPTQKFNGDLFGENVNELVSTLGMDTAIPEDATPSLSRAVPLTPENMTRREREISRRNKPLKDPTALRNAFKIEPASSTESGSQSQEFKRPIALNRSRYGRLGGVRPNLASAGLHRPFVNHSVQQSGATEGEADKPSSIGSSFVKTEIFLDTKPYPSHSTHDGEVAAINNTEGTSTELSNIENTTSTPSCAEDPVPVQPATDECGTEAPTTSVNGSTLLTRAKRIKPRITRPVSASEQSKSIQEATSENDEIEVIGESTVRTLDQEEPAGNLLRRGRRSLIKPRVEPSPSDTTDGEKPEVVSSANEGGPEGDATSTTEDSASNLLRRGRRPMLKPIIAPSTVKKDDFKSSKNESPTSESQEQLEKNVQGETTLQRGRRLLVKPKLPSAPNGRKDGETSKDNGEKTCTNEQLIVKAFSRYINAVSLSSLEVELSYSELQTAVDKGRDRQKRTQVPCRSRQTESLEPMSLPKIAAPRSRPLSTAVWSSLYIRIDFRVIMPNRNANCYASRIDEDTIHMFASEVIVY</sequence>
<feature type="compositionally biased region" description="Basic and acidic residues" evidence="1">
    <location>
        <begin position="270"/>
        <end position="289"/>
    </location>
</feature>
<name>A0A016WGF4_9BILA</name>
<feature type="compositionally biased region" description="Polar residues" evidence="1">
    <location>
        <begin position="800"/>
        <end position="810"/>
    </location>
</feature>
<evidence type="ECO:0000256" key="1">
    <source>
        <dbReference type="SAM" id="MobiDB-lite"/>
    </source>
</evidence>
<feature type="compositionally biased region" description="Basic and acidic residues" evidence="1">
    <location>
        <begin position="464"/>
        <end position="483"/>
    </location>
</feature>
<protein>
    <submittedName>
        <fullName evidence="2">Uncharacterized protein</fullName>
    </submittedName>
</protein>
<feature type="region of interest" description="Disordered" evidence="1">
    <location>
        <begin position="771"/>
        <end position="816"/>
    </location>
</feature>
<feature type="compositionally biased region" description="Basic and acidic residues" evidence="1">
    <location>
        <begin position="771"/>
        <end position="786"/>
    </location>
</feature>
<evidence type="ECO:0000313" key="2">
    <source>
        <dbReference type="EMBL" id="EYC38904.1"/>
    </source>
</evidence>
<accession>A0A016WGF4</accession>
<feature type="non-terminal residue" evidence="2">
    <location>
        <position position="1"/>
    </location>
</feature>
<feature type="compositionally biased region" description="Basic and acidic residues" evidence="1">
    <location>
        <begin position="1066"/>
        <end position="1075"/>
    </location>
</feature>
<keyword evidence="3" id="KW-1185">Reference proteome</keyword>
<feature type="compositionally biased region" description="Polar residues" evidence="1">
    <location>
        <begin position="957"/>
        <end position="970"/>
    </location>
</feature>